<dbReference type="Gene3D" id="3.30.2390.20">
    <property type="entry name" value="Type VII secretion system EccB, repeat 1 domain"/>
    <property type="match status" value="1"/>
</dbReference>
<dbReference type="Proteomes" id="UP000054686">
    <property type="component" value="Unassembled WGS sequence"/>
</dbReference>
<dbReference type="EMBL" id="LLVT01000001">
    <property type="protein sequence ID" value="KSW13560.1"/>
    <property type="molecule type" value="Genomic_DNA"/>
</dbReference>
<evidence type="ECO:0008006" key="4">
    <source>
        <dbReference type="Google" id="ProtNLM"/>
    </source>
</evidence>
<evidence type="ECO:0000313" key="2">
    <source>
        <dbReference type="EMBL" id="KSW13560.1"/>
    </source>
</evidence>
<dbReference type="GO" id="GO:0005576">
    <property type="term" value="C:extracellular region"/>
    <property type="evidence" value="ECO:0007669"/>
    <property type="project" value="TreeGrafter"/>
</dbReference>
<evidence type="ECO:0000256" key="1">
    <source>
        <dbReference type="SAM" id="Phobius"/>
    </source>
</evidence>
<accession>A0A0V8RZY2</accession>
<dbReference type="InterPro" id="IPR044857">
    <property type="entry name" value="T7SS_EccB_R1"/>
</dbReference>
<dbReference type="InterPro" id="IPR007795">
    <property type="entry name" value="T7SS_EccB"/>
</dbReference>
<evidence type="ECO:0000313" key="3">
    <source>
        <dbReference type="Proteomes" id="UP000054686"/>
    </source>
</evidence>
<dbReference type="PANTHER" id="PTHR40765">
    <property type="entry name" value="ESX-2 SECRETION SYSTEM ATPASE ECCB2"/>
    <property type="match status" value="1"/>
</dbReference>
<keyword evidence="1" id="KW-1133">Transmembrane helix</keyword>
<feature type="transmembrane region" description="Helical" evidence="1">
    <location>
        <begin position="41"/>
        <end position="62"/>
    </location>
</feature>
<gene>
    <name evidence="2" type="ORF">APY09_04250</name>
</gene>
<dbReference type="Pfam" id="PF05108">
    <property type="entry name" value="T7SS_ESX1_EccB"/>
    <property type="match status" value="1"/>
</dbReference>
<dbReference type="AlphaFoldDB" id="A0A0V8RZY2"/>
<dbReference type="RefSeq" id="WP_060566309.1">
    <property type="nucleotide sequence ID" value="NZ_CP040006.1"/>
</dbReference>
<organism evidence="2 3">
    <name type="scientific">Schaalia odontolytica</name>
    <dbReference type="NCBI Taxonomy" id="1660"/>
    <lineage>
        <taxon>Bacteria</taxon>
        <taxon>Bacillati</taxon>
        <taxon>Actinomycetota</taxon>
        <taxon>Actinomycetes</taxon>
        <taxon>Actinomycetales</taxon>
        <taxon>Actinomycetaceae</taxon>
        <taxon>Schaalia</taxon>
    </lineage>
</organism>
<reference evidence="2 3" key="1">
    <citation type="submission" date="2015-10" db="EMBL/GenBank/DDBJ databases">
        <title>Draft Genome of Actinomyces odontolyticus subsp. actinosynbacter strain XH001.</title>
        <authorList>
            <person name="Mclean J.S."/>
            <person name="He X."/>
        </authorList>
    </citation>
    <scope>NUCLEOTIDE SEQUENCE [LARGE SCALE GENOMIC DNA]</scope>
    <source>
        <strain evidence="2 3">XH001</strain>
    </source>
</reference>
<name>A0A0V8RZY2_9ACTO</name>
<keyword evidence="1" id="KW-0812">Transmembrane</keyword>
<dbReference type="PANTHER" id="PTHR40765:SF2">
    <property type="entry name" value="ESX-2 SECRETION SYSTEM ATPASE ECCB2"/>
    <property type="match status" value="1"/>
</dbReference>
<dbReference type="OrthoDB" id="3847604at2"/>
<keyword evidence="1" id="KW-0472">Membrane</keyword>
<protein>
    <recommendedName>
        <fullName evidence="4">Type VII secretion protein EccB</fullName>
    </recommendedName>
</protein>
<sequence length="484" mass="52136">MPSSKDILEAQRFNRNRLITAFTSGTPDGREVDTPSPVRPLIFGLVVAVILSVVGIGMRVFAPNPKLGEAQYQLVDVKGTGARYFWANGVLHPIANVTTARLLSPESKLTTIQASASSLENIPRGAQIGLPDVPDDVPVPDMLSKQWLSCDMESGYHTWIAKELPVANFPVKQATSALVQATGSGDKYFVDREKGKKYYIDSSVSRLGDWALSFQNLTSYPITVEPEWLDLFPSGTPLRPWSYNDIENAGQPAKNLPGDLKNEGITIGMVLDQVDSTGQVKNSYLVIDDSNLVVFNSTAARLYQDAPPSKKFPTEMFKYVEPVQAVFVGDDWPAVEDFESPEWFNESRDAASRTVLCAAMDTTDRANPTFDLVTMPEKRAIEASYDAESLQSPKGPSTTRNVTVAGGSGALLALTSGGGGEAASYVFISDMGFRHSLGDVPSVSMNALGWSASEAASVPRAWGELIPPGSEMSPKAAATSVGIK</sequence>
<comment type="caution">
    <text evidence="2">The sequence shown here is derived from an EMBL/GenBank/DDBJ whole genome shotgun (WGS) entry which is preliminary data.</text>
</comment>
<proteinExistence type="predicted"/>